<feature type="region of interest" description="Disordered" evidence="1">
    <location>
        <begin position="119"/>
        <end position="184"/>
    </location>
</feature>
<dbReference type="EMBL" id="JAUJDW010000135">
    <property type="protein sequence ID" value="KAK0625732.1"/>
    <property type="molecule type" value="Genomic_DNA"/>
</dbReference>
<evidence type="ECO:0000313" key="2">
    <source>
        <dbReference type="EMBL" id="KAK0625732.1"/>
    </source>
</evidence>
<evidence type="ECO:0000313" key="3">
    <source>
        <dbReference type="Proteomes" id="UP001175001"/>
    </source>
</evidence>
<proteinExistence type="predicted"/>
<gene>
    <name evidence="2" type="ORF">DIS24_g10963</name>
</gene>
<organism evidence="2 3">
    <name type="scientific">Lasiodiplodia hormozganensis</name>
    <dbReference type="NCBI Taxonomy" id="869390"/>
    <lineage>
        <taxon>Eukaryota</taxon>
        <taxon>Fungi</taxon>
        <taxon>Dikarya</taxon>
        <taxon>Ascomycota</taxon>
        <taxon>Pezizomycotina</taxon>
        <taxon>Dothideomycetes</taxon>
        <taxon>Dothideomycetes incertae sedis</taxon>
        <taxon>Botryosphaeriales</taxon>
        <taxon>Botryosphaeriaceae</taxon>
        <taxon>Lasiodiplodia</taxon>
    </lineage>
</organism>
<accession>A0AA40C5D1</accession>
<feature type="compositionally biased region" description="Basic and acidic residues" evidence="1">
    <location>
        <begin position="142"/>
        <end position="154"/>
    </location>
</feature>
<reference evidence="2" key="1">
    <citation type="submission" date="2023-06" db="EMBL/GenBank/DDBJ databases">
        <title>Multi-omics analyses reveal the molecular pathogenesis toolkit of Lasiodiplodia hormozganensis, a cross-kingdom pathogen.</title>
        <authorList>
            <person name="Felix C."/>
            <person name="Meneses R."/>
            <person name="Goncalves M.F.M."/>
            <person name="Tilleman L."/>
            <person name="Duarte A.S."/>
            <person name="Jorrin-Novo J.V."/>
            <person name="Van De Peer Y."/>
            <person name="Deforce D."/>
            <person name="Van Nieuwerburgh F."/>
            <person name="Esteves A.C."/>
            <person name="Alves A."/>
        </authorList>
    </citation>
    <scope>NUCLEOTIDE SEQUENCE</scope>
    <source>
        <strain evidence="2">CBS 339.90</strain>
    </source>
</reference>
<name>A0AA40C5D1_9PEZI</name>
<dbReference type="Proteomes" id="UP001175001">
    <property type="component" value="Unassembled WGS sequence"/>
</dbReference>
<feature type="compositionally biased region" description="Polar residues" evidence="1">
    <location>
        <begin position="164"/>
        <end position="178"/>
    </location>
</feature>
<keyword evidence="3" id="KW-1185">Reference proteome</keyword>
<dbReference type="AlphaFoldDB" id="A0AA40C5D1"/>
<evidence type="ECO:0000256" key="1">
    <source>
        <dbReference type="SAM" id="MobiDB-lite"/>
    </source>
</evidence>
<sequence>MTVAAQCRHDIAPYAFNARNDPYREFVVGGILNRTEEDAAHVRRLSEERGLARSIRKAAKACRDGHFSKEAVAHATSMVRRAFQQSGERTAMDDEVQVIDKDLWRMQVRLAKVESALKRATAGGTAPEVEASAGGMPGQGRGDPEANKNQRRPELSPLHAASIQGPSQTAGAASSSKTGLDEASHFMRSPDCQRLHDQFKGNRLISFHLFVPERHVWLQNISTVAKCGDVRYHAAELIRQCKNEHARSNPPVSRPIRRIPSIMLKAGSTWA</sequence>
<comment type="caution">
    <text evidence="2">The sequence shown here is derived from an EMBL/GenBank/DDBJ whole genome shotgun (WGS) entry which is preliminary data.</text>
</comment>
<protein>
    <submittedName>
        <fullName evidence="2">Uncharacterized protein</fullName>
    </submittedName>
</protein>